<keyword evidence="3" id="KW-1185">Reference proteome</keyword>
<dbReference type="SUPFAM" id="SSF81301">
    <property type="entry name" value="Nucleotidyltransferase"/>
    <property type="match status" value="1"/>
</dbReference>
<accession>H2C4P9</accession>
<dbReference type="PANTHER" id="PTHR33933:SF1">
    <property type="entry name" value="PROTEIN ADENYLYLTRANSFERASE MNTA-RELATED"/>
    <property type="match status" value="1"/>
</dbReference>
<dbReference type="InterPro" id="IPR052548">
    <property type="entry name" value="Type_VII_TA_antitoxin"/>
</dbReference>
<dbReference type="PANTHER" id="PTHR33933">
    <property type="entry name" value="NUCLEOTIDYLTRANSFERASE"/>
    <property type="match status" value="1"/>
</dbReference>
<dbReference type="Gene3D" id="3.30.460.10">
    <property type="entry name" value="Beta Polymerase, domain 2"/>
    <property type="match status" value="1"/>
</dbReference>
<dbReference type="EMBL" id="JH597761">
    <property type="protein sequence ID" value="EHP69841.1"/>
    <property type="molecule type" value="Genomic_DNA"/>
</dbReference>
<gene>
    <name evidence="2" type="ORF">MetMK1DRAFT_00003430</name>
</gene>
<dbReference type="RefSeq" id="WP_009070017.1">
    <property type="nucleotide sequence ID" value="NZ_JH597761.1"/>
</dbReference>
<dbReference type="eggNOG" id="arCOG01204">
    <property type="taxonomic scope" value="Archaea"/>
</dbReference>
<dbReference type="AlphaFoldDB" id="H2C4P9"/>
<dbReference type="InterPro" id="IPR043519">
    <property type="entry name" value="NT_sf"/>
</dbReference>
<dbReference type="OrthoDB" id="9287at2157"/>
<proteinExistence type="predicted"/>
<name>H2C4P9_9CREN</name>
<dbReference type="GO" id="GO:0016779">
    <property type="term" value="F:nucleotidyltransferase activity"/>
    <property type="evidence" value="ECO:0007669"/>
    <property type="project" value="InterPro"/>
</dbReference>
<dbReference type="Proteomes" id="UP000003980">
    <property type="component" value="Unassembled WGS sequence"/>
</dbReference>
<dbReference type="InterPro" id="IPR002934">
    <property type="entry name" value="Polymerase_NTP_transf_dom"/>
</dbReference>
<evidence type="ECO:0000259" key="1">
    <source>
        <dbReference type="Pfam" id="PF01909"/>
    </source>
</evidence>
<reference evidence="2 3" key="1">
    <citation type="submission" date="2012-01" db="EMBL/GenBank/DDBJ databases">
        <title>Improved High-Quality Draft sequence of Metallosphaera yellowstonensis MK1.</title>
        <authorList>
            <consortium name="US DOE Joint Genome Institute"/>
            <person name="Lucas S."/>
            <person name="Han J."/>
            <person name="Cheng J.-F."/>
            <person name="Goodwin L."/>
            <person name="Pitluck S."/>
            <person name="Peters L."/>
            <person name="Teshima H."/>
            <person name="Detter J.C."/>
            <person name="Han C."/>
            <person name="Tapia R."/>
            <person name="Land M."/>
            <person name="Hauser L."/>
            <person name="Kyrpides N."/>
            <person name="Kozubal M."/>
            <person name="Macur R.E."/>
            <person name="Jay Z."/>
            <person name="Inskeep W."/>
            <person name="Woyke T."/>
        </authorList>
    </citation>
    <scope>NUCLEOTIDE SEQUENCE [LARGE SCALE GENOMIC DNA]</scope>
    <source>
        <strain evidence="2 3">MK1</strain>
    </source>
</reference>
<keyword evidence="2" id="KW-0808">Transferase</keyword>
<protein>
    <submittedName>
        <fullName evidence="2">Nucleotidyltransferase family protein</fullName>
    </submittedName>
</protein>
<feature type="domain" description="Polymerase nucleotidyl transferase" evidence="1">
    <location>
        <begin position="25"/>
        <end position="118"/>
    </location>
</feature>
<dbReference type="Pfam" id="PF01909">
    <property type="entry name" value="NTP_transf_2"/>
    <property type="match status" value="1"/>
</dbReference>
<evidence type="ECO:0000313" key="2">
    <source>
        <dbReference type="EMBL" id="EHP69841.1"/>
    </source>
</evidence>
<sequence length="136" mass="16442">MSDAWKKYYLFSDLLQIYKEEEEQFKDYVNFLCSKNFTVILFGSRARGDFKIYSDYDLLVIGKDLPKFPPTDAIQLHFYKKEKVDKEIEEFNTVIIDAFYEGKLLCDKLNIYEEKRRKVLERIRGLKRVKDGWIRE</sequence>
<dbReference type="CDD" id="cd05403">
    <property type="entry name" value="NT_KNTase_like"/>
    <property type="match status" value="1"/>
</dbReference>
<evidence type="ECO:0000313" key="3">
    <source>
        <dbReference type="Proteomes" id="UP000003980"/>
    </source>
</evidence>
<dbReference type="STRING" id="671065.MetMK1DRAFT_00003430"/>
<dbReference type="HOGENOM" id="CLU_136008_0_0_2"/>
<organism evidence="2 3">
    <name type="scientific">Metallosphaera yellowstonensis MK1</name>
    <dbReference type="NCBI Taxonomy" id="671065"/>
    <lineage>
        <taxon>Archaea</taxon>
        <taxon>Thermoproteota</taxon>
        <taxon>Thermoprotei</taxon>
        <taxon>Sulfolobales</taxon>
        <taxon>Sulfolobaceae</taxon>
        <taxon>Metallosphaera</taxon>
    </lineage>
</organism>